<dbReference type="PANTHER" id="PTHR35569:SF1">
    <property type="entry name" value="CYANAMIDE HYDRATASE DDI2-RELATED"/>
    <property type="match status" value="1"/>
</dbReference>
<dbReference type="PANTHER" id="PTHR35569">
    <property type="entry name" value="CYANAMIDE HYDRATASE DDI2-RELATED"/>
    <property type="match status" value="1"/>
</dbReference>
<evidence type="ECO:0000313" key="2">
    <source>
        <dbReference type="EMBL" id="MDQ9071613.1"/>
    </source>
</evidence>
<feature type="domain" description="HD" evidence="1">
    <location>
        <begin position="77"/>
        <end position="181"/>
    </location>
</feature>
<dbReference type="SUPFAM" id="SSF109604">
    <property type="entry name" value="HD-domain/PDEase-like"/>
    <property type="match status" value="1"/>
</dbReference>
<comment type="caution">
    <text evidence="2">The sequence shown here is derived from an EMBL/GenBank/DDBJ whole genome shotgun (WGS) entry which is preliminary data.</text>
</comment>
<name>A0AAW8JGU8_9GAMM</name>
<dbReference type="Proteomes" id="UP001243195">
    <property type="component" value="Unassembled WGS sequence"/>
</dbReference>
<evidence type="ECO:0000259" key="1">
    <source>
        <dbReference type="Pfam" id="PF01966"/>
    </source>
</evidence>
<dbReference type="AlphaFoldDB" id="A0AAW8JGU8"/>
<dbReference type="RefSeq" id="WP_308955951.1">
    <property type="nucleotide sequence ID" value="NZ_JAVICY010000008.1"/>
</dbReference>
<dbReference type="InterPro" id="IPR003607">
    <property type="entry name" value="HD/PDEase_dom"/>
</dbReference>
<dbReference type="InterPro" id="IPR006674">
    <property type="entry name" value="HD_domain"/>
</dbReference>
<reference evidence="2" key="1">
    <citation type="submission" date="2023-08" db="EMBL/GenBank/DDBJ databases">
        <title>Emergence of clinically-relevant ST2 carbapenem-resistant Acinetobacter baumannii strains in hospital sewages in Zhejiang, East of China.</title>
        <authorList>
            <person name="Kaichao C."/>
            <person name="Zhang R."/>
        </authorList>
    </citation>
    <scope>NUCLEOTIDE SEQUENCE</scope>
    <source>
        <strain evidence="2">M-SY-60</strain>
    </source>
</reference>
<organism evidence="2 3">
    <name type="scientific">Acinetobacter gerneri</name>
    <dbReference type="NCBI Taxonomy" id="202952"/>
    <lineage>
        <taxon>Bacteria</taxon>
        <taxon>Pseudomonadati</taxon>
        <taxon>Pseudomonadota</taxon>
        <taxon>Gammaproteobacteria</taxon>
        <taxon>Moraxellales</taxon>
        <taxon>Moraxellaceae</taxon>
        <taxon>Acinetobacter</taxon>
    </lineage>
</organism>
<evidence type="ECO:0000313" key="3">
    <source>
        <dbReference type="Proteomes" id="UP001243195"/>
    </source>
</evidence>
<accession>A0AAW8JGU8</accession>
<dbReference type="Gene3D" id="1.10.3210.10">
    <property type="entry name" value="Hypothetical protein af1432"/>
    <property type="match status" value="1"/>
</dbReference>
<dbReference type="CDD" id="cd00077">
    <property type="entry name" value="HDc"/>
    <property type="match status" value="1"/>
</dbReference>
<protein>
    <submittedName>
        <fullName evidence="2">HD domain-containing protein</fullName>
    </submittedName>
</protein>
<gene>
    <name evidence="2" type="ORF">RFH51_09100</name>
</gene>
<dbReference type="EMBL" id="JAVIDA010000010">
    <property type="protein sequence ID" value="MDQ9071613.1"/>
    <property type="molecule type" value="Genomic_DNA"/>
</dbReference>
<sequence>MIGSREWMNINAGNLTFIEKIKFINQIIFPISLSYAKSKVKASAPSSLDIKTVQLPDSNIIKNAVATLEHTQNTAIINHSWRCLFWSIAIAAHKNWKYDIEELALACLLHDITLVDHKDEFSGCQCFTYESALRAEQLCEKHQYNEIKTANISNAICLHMNGILNEKDSNLTKEVLLLQKATSCDVIGTDLNLIGQNFQNQLLKQYPRENFNSQFKQLMQHEITKHPNSRAAVLQKLGMNIMISFSFFKE</sequence>
<proteinExistence type="predicted"/>
<dbReference type="Pfam" id="PF01966">
    <property type="entry name" value="HD"/>
    <property type="match status" value="1"/>
</dbReference>